<dbReference type="SUPFAM" id="SSF57667">
    <property type="entry name" value="beta-beta-alpha zinc fingers"/>
    <property type="match status" value="6"/>
</dbReference>
<dbReference type="Pfam" id="PF00096">
    <property type="entry name" value="zf-C2H2"/>
    <property type="match status" value="4"/>
</dbReference>
<feature type="domain" description="C2H2-type" evidence="8">
    <location>
        <begin position="368"/>
        <end position="397"/>
    </location>
</feature>
<evidence type="ECO:0000256" key="2">
    <source>
        <dbReference type="ARBA" id="ARBA00022723"/>
    </source>
</evidence>
<dbReference type="EMBL" id="VTPC01006899">
    <property type="protein sequence ID" value="KAF2894559.1"/>
    <property type="molecule type" value="Genomic_DNA"/>
</dbReference>
<dbReference type="GO" id="GO:0005634">
    <property type="term" value="C:nucleus"/>
    <property type="evidence" value="ECO:0007669"/>
    <property type="project" value="UniProtKB-SubCell"/>
</dbReference>
<evidence type="ECO:0000256" key="4">
    <source>
        <dbReference type="ARBA" id="ARBA00022771"/>
    </source>
</evidence>
<feature type="domain" description="C2H2-type" evidence="8">
    <location>
        <begin position="461"/>
        <end position="489"/>
    </location>
</feature>
<protein>
    <recommendedName>
        <fullName evidence="8">C2H2-type domain-containing protein</fullName>
    </recommendedName>
</protein>
<dbReference type="GO" id="GO:0030674">
    <property type="term" value="F:protein-macromolecule adaptor activity"/>
    <property type="evidence" value="ECO:0007669"/>
    <property type="project" value="UniProtKB-ARBA"/>
</dbReference>
<name>A0A8K0CY35_IGNLU</name>
<sequence length="734" mass="85718">MRHLRLNNKNSNSLSSFKAQIASLLQSINNFSENDRKEALRYVQQLVNDISEITAGKSESDLQENVSIITETPTTVSPKKRIKLPIKKRKNSVIKKPHISISRQRLKVLKCKVCNETRKTKLSLLKHMELHIGTPISCTSCHRTFNSRLSFDFHLAHLCRKKKMLTNKRFKCPECPQKFTLQRYLDLHVEGHKRNNCSYCDAVLTRREHLAQHMLEVHKIKLEKSMFACSYCEKRFVKRQSLYYHLRQHIPNKFICLDCGTIINTSEEYNEHIKVHDQQKPWQCSRCKDRFSRRQQYLYHLKRHDRYKCLTCKENYASKVHAYKHYKRGHLVQGLEPQLHCPHCPAAFHRNLLLQMHIRKHKEDTATINCKFCDKVFHSPYQYYKHCKTTLHDKNSPEISQLVCENCGKQFTKKYVLEQHLKRFHGTKHTKFSCKYCDYQTQFKPNLERHMNLHFSDKKQFMCDHCGKTFSNIGGLTDHIDYIHVQEKQFKCGECDKSFKRNSELIRHQSCHSDARPYVCGLCGQAYKRTNHLRRHEKNAHELIIKNKKVQRLKTDSTGAVIPIPSEPKNSIKDKKIMKKTEVSEPIYSLTNEQIGEYYGSTVSVINSVSLPKAISNNLIPMDADSFNQQELWEGKLDLPLEKTNGILYNTNPTSNVTQMSLLNSHENDLLTINVMDQLVKSLLPSKDLQMIDCQEFNDYTTPLDYNNVASAAISRENSVLTASQKIGVNDISW</sequence>
<dbReference type="InterPro" id="IPR013087">
    <property type="entry name" value="Znf_C2H2_type"/>
</dbReference>
<dbReference type="PROSITE" id="PS00028">
    <property type="entry name" value="ZINC_FINGER_C2H2_1"/>
    <property type="match status" value="11"/>
</dbReference>
<feature type="domain" description="C2H2-type" evidence="8">
    <location>
        <begin position="227"/>
        <end position="254"/>
    </location>
</feature>
<feature type="domain" description="C2H2-type" evidence="8">
    <location>
        <begin position="282"/>
        <end position="309"/>
    </location>
</feature>
<accession>A0A8K0CY35</accession>
<evidence type="ECO:0000256" key="1">
    <source>
        <dbReference type="ARBA" id="ARBA00004123"/>
    </source>
</evidence>
<keyword evidence="6" id="KW-0539">Nucleus</keyword>
<evidence type="ECO:0000256" key="5">
    <source>
        <dbReference type="ARBA" id="ARBA00022833"/>
    </source>
</evidence>
<feature type="domain" description="C2H2-type" evidence="8">
    <location>
        <begin position="170"/>
        <end position="197"/>
    </location>
</feature>
<feature type="domain" description="C2H2-type" evidence="8">
    <location>
        <begin position="402"/>
        <end position="430"/>
    </location>
</feature>
<dbReference type="InterPro" id="IPR036236">
    <property type="entry name" value="Znf_C2H2_sf"/>
</dbReference>
<dbReference type="PANTHER" id="PTHR24376">
    <property type="entry name" value="ZINC FINGER PROTEIN"/>
    <property type="match status" value="1"/>
</dbReference>
<keyword evidence="4 7" id="KW-0863">Zinc-finger</keyword>
<evidence type="ECO:0000256" key="7">
    <source>
        <dbReference type="PROSITE-ProRule" id="PRU00042"/>
    </source>
</evidence>
<dbReference type="FunFam" id="3.30.160.60:FF:000688">
    <property type="entry name" value="zinc finger protein 197 isoform X1"/>
    <property type="match status" value="1"/>
</dbReference>
<dbReference type="Gene3D" id="3.30.160.60">
    <property type="entry name" value="Classic Zinc Finger"/>
    <property type="match status" value="8"/>
</dbReference>
<keyword evidence="3" id="KW-0677">Repeat</keyword>
<evidence type="ECO:0000256" key="3">
    <source>
        <dbReference type="ARBA" id="ARBA00022737"/>
    </source>
</evidence>
<feature type="domain" description="C2H2-type" evidence="8">
    <location>
        <begin position="518"/>
        <end position="541"/>
    </location>
</feature>
<dbReference type="GO" id="GO:0008270">
    <property type="term" value="F:zinc ion binding"/>
    <property type="evidence" value="ECO:0007669"/>
    <property type="project" value="UniProtKB-KW"/>
</dbReference>
<reference evidence="9" key="1">
    <citation type="submission" date="2019-08" db="EMBL/GenBank/DDBJ databases">
        <title>The genome of the North American firefly Photinus pyralis.</title>
        <authorList>
            <consortium name="Photinus pyralis genome working group"/>
            <person name="Fallon T.R."/>
            <person name="Sander Lower S.E."/>
            <person name="Weng J.-K."/>
        </authorList>
    </citation>
    <scope>NUCLEOTIDE SEQUENCE</scope>
    <source>
        <strain evidence="9">TRF0915ILg1</strain>
        <tissue evidence="9">Whole body</tissue>
    </source>
</reference>
<keyword evidence="10" id="KW-1185">Reference proteome</keyword>
<evidence type="ECO:0000313" key="10">
    <source>
        <dbReference type="Proteomes" id="UP000801492"/>
    </source>
</evidence>
<dbReference type="GO" id="GO:0000978">
    <property type="term" value="F:RNA polymerase II cis-regulatory region sequence-specific DNA binding"/>
    <property type="evidence" value="ECO:0007669"/>
    <property type="project" value="TreeGrafter"/>
</dbReference>
<dbReference type="PROSITE" id="PS50157">
    <property type="entry name" value="ZINC_FINGER_C2H2_2"/>
    <property type="match status" value="12"/>
</dbReference>
<dbReference type="Proteomes" id="UP000801492">
    <property type="component" value="Unassembled WGS sequence"/>
</dbReference>
<comment type="subcellular location">
    <subcellularLocation>
        <location evidence="1">Nucleus</location>
    </subcellularLocation>
</comment>
<keyword evidence="2" id="KW-0479">Metal-binding</keyword>
<dbReference type="OrthoDB" id="3565419at2759"/>
<gene>
    <name evidence="9" type="ORF">ILUMI_11607</name>
</gene>
<keyword evidence="5" id="KW-0862">Zinc</keyword>
<organism evidence="9 10">
    <name type="scientific">Ignelater luminosus</name>
    <name type="common">Cucubano</name>
    <name type="synonym">Pyrophorus luminosus</name>
    <dbReference type="NCBI Taxonomy" id="2038154"/>
    <lineage>
        <taxon>Eukaryota</taxon>
        <taxon>Metazoa</taxon>
        <taxon>Ecdysozoa</taxon>
        <taxon>Arthropoda</taxon>
        <taxon>Hexapoda</taxon>
        <taxon>Insecta</taxon>
        <taxon>Pterygota</taxon>
        <taxon>Neoptera</taxon>
        <taxon>Endopterygota</taxon>
        <taxon>Coleoptera</taxon>
        <taxon>Polyphaga</taxon>
        <taxon>Elateriformia</taxon>
        <taxon>Elateroidea</taxon>
        <taxon>Elateridae</taxon>
        <taxon>Agrypninae</taxon>
        <taxon>Pyrophorini</taxon>
        <taxon>Ignelater</taxon>
    </lineage>
</organism>
<evidence type="ECO:0000259" key="8">
    <source>
        <dbReference type="PROSITE" id="PS50157"/>
    </source>
</evidence>
<evidence type="ECO:0000313" key="9">
    <source>
        <dbReference type="EMBL" id="KAF2894559.1"/>
    </source>
</evidence>
<comment type="caution">
    <text evidence="9">The sequence shown here is derived from an EMBL/GenBank/DDBJ whole genome shotgun (WGS) entry which is preliminary data.</text>
</comment>
<proteinExistence type="predicted"/>
<feature type="domain" description="C2H2-type" evidence="8">
    <location>
        <begin position="254"/>
        <end position="281"/>
    </location>
</feature>
<feature type="domain" description="C2H2-type" evidence="8">
    <location>
        <begin position="109"/>
        <end position="136"/>
    </location>
</feature>
<dbReference type="GO" id="GO:0001228">
    <property type="term" value="F:DNA-binding transcription activator activity, RNA polymerase II-specific"/>
    <property type="evidence" value="ECO:0007669"/>
    <property type="project" value="TreeGrafter"/>
</dbReference>
<evidence type="ECO:0000256" key="6">
    <source>
        <dbReference type="ARBA" id="ARBA00023242"/>
    </source>
</evidence>
<feature type="domain" description="C2H2-type" evidence="8">
    <location>
        <begin position="490"/>
        <end position="517"/>
    </location>
</feature>
<dbReference type="AlphaFoldDB" id="A0A8K0CY35"/>
<feature type="domain" description="C2H2-type" evidence="8">
    <location>
        <begin position="339"/>
        <end position="366"/>
    </location>
</feature>
<dbReference type="SMART" id="SM00355">
    <property type="entry name" value="ZnF_C2H2"/>
    <property type="match status" value="15"/>
</dbReference>
<feature type="domain" description="C2H2-type" evidence="8">
    <location>
        <begin position="432"/>
        <end position="459"/>
    </location>
</feature>
<dbReference type="PANTHER" id="PTHR24376:SF216">
    <property type="entry name" value="ZINC FINGER PROTEIN 420-LIKE"/>
    <property type="match status" value="1"/>
</dbReference>